<evidence type="ECO:0000259" key="11">
    <source>
        <dbReference type="Pfam" id="PF01507"/>
    </source>
</evidence>
<dbReference type="PIRSF" id="PIRSF002936">
    <property type="entry name" value="CysDAde_trans"/>
    <property type="match status" value="1"/>
</dbReference>
<dbReference type="InterPro" id="IPR050128">
    <property type="entry name" value="Sulfate_adenylyltrnsfr_sub2"/>
</dbReference>
<gene>
    <name evidence="12" type="primary">cysD</name>
    <name evidence="12" type="ORF">ACFYG5_11865</name>
</gene>
<evidence type="ECO:0000256" key="2">
    <source>
        <dbReference type="ARBA" id="ARBA00012391"/>
    </source>
</evidence>
<name>A0AB74UR85_9GAMM</name>
<dbReference type="Pfam" id="PF01507">
    <property type="entry name" value="PAPS_reduct"/>
    <property type="match status" value="1"/>
</dbReference>
<keyword evidence="4 12" id="KW-0808">Transferase</keyword>
<dbReference type="EMBL" id="CP170721">
    <property type="protein sequence ID" value="XIA17263.1"/>
    <property type="molecule type" value="Genomic_DNA"/>
</dbReference>
<evidence type="ECO:0000256" key="8">
    <source>
        <dbReference type="ARBA" id="ARBA00030256"/>
    </source>
</evidence>
<dbReference type="NCBIfam" id="NF003587">
    <property type="entry name" value="PRK05253.1"/>
    <property type="match status" value="1"/>
</dbReference>
<dbReference type="NCBIfam" id="TIGR02039">
    <property type="entry name" value="CysD"/>
    <property type="match status" value="1"/>
</dbReference>
<dbReference type="PANTHER" id="PTHR43196:SF1">
    <property type="entry name" value="SULFATE ADENYLYLTRANSFERASE SUBUNIT 2"/>
    <property type="match status" value="1"/>
</dbReference>
<reference evidence="12" key="1">
    <citation type="submission" date="2024-10" db="EMBL/GenBank/DDBJ databases">
        <authorList>
            <person name="Lesea H.P."/>
            <person name="Kuehl J.V."/>
            <person name="Chandonia J.-M."/>
        </authorList>
    </citation>
    <scope>NUCLEOTIDE SEQUENCE</scope>
    <source>
        <strain evidence="12">FW102-FHT14D07</strain>
    </source>
</reference>
<keyword evidence="7" id="KW-0067">ATP-binding</keyword>
<evidence type="ECO:0000256" key="5">
    <source>
        <dbReference type="ARBA" id="ARBA00022695"/>
    </source>
</evidence>
<feature type="region of interest" description="Disordered" evidence="10">
    <location>
        <begin position="284"/>
        <end position="308"/>
    </location>
</feature>
<proteinExistence type="inferred from homology"/>
<dbReference type="Gene3D" id="3.40.50.620">
    <property type="entry name" value="HUPs"/>
    <property type="match status" value="1"/>
</dbReference>
<evidence type="ECO:0000313" key="12">
    <source>
        <dbReference type="EMBL" id="XIA17263.1"/>
    </source>
</evidence>
<organism evidence="12">
    <name type="scientific">Rhodanobacter sp. FW102-FHT14D07</name>
    <dbReference type="NCBI Taxonomy" id="3351462"/>
    <lineage>
        <taxon>Bacteria</taxon>
        <taxon>Pseudomonadati</taxon>
        <taxon>Pseudomonadota</taxon>
        <taxon>Gammaproteobacteria</taxon>
        <taxon>Lysobacterales</taxon>
        <taxon>Rhodanobacteraceae</taxon>
        <taxon>Rhodanobacter</taxon>
    </lineage>
</organism>
<dbReference type="EC" id="2.7.7.4" evidence="2"/>
<sequence length="308" mass="34776">MHSRDEDAFPDTSHLAHLENEAVFILREAVAQARKPVLLFSGGKDSTVLAHLALCAFHPAPPPLPLLHVDSTWEFREVLAFRDSFARKHGFQLHVHANEQGRAAGVNPFDHGDAYTTAMRTDALKQALDSGGYDVVFGGARRDEEKARAKERVFSLREHGHTWNPRRQRPELWNLYNTRLAEGQSLRVYPLSNWTEADVWHYAMLRKVELVPLYFAAWRPVVQRDGVLIVVDEPERMRFLAGETTSRRRVRFRTLGCWPVTGAIESTAADRGAVLAETLASSASERQGRLGGQDPGASLERQKREGYF</sequence>
<dbReference type="InterPro" id="IPR002500">
    <property type="entry name" value="PAPS_reduct_dom"/>
</dbReference>
<dbReference type="PANTHER" id="PTHR43196">
    <property type="entry name" value="SULFATE ADENYLYLTRANSFERASE SUBUNIT 2"/>
    <property type="match status" value="1"/>
</dbReference>
<evidence type="ECO:0000256" key="10">
    <source>
        <dbReference type="SAM" id="MobiDB-lite"/>
    </source>
</evidence>
<evidence type="ECO:0000256" key="4">
    <source>
        <dbReference type="ARBA" id="ARBA00022679"/>
    </source>
</evidence>
<dbReference type="GO" id="GO:0004781">
    <property type="term" value="F:sulfate adenylyltransferase (ATP) activity"/>
    <property type="evidence" value="ECO:0007669"/>
    <property type="project" value="UniProtKB-EC"/>
</dbReference>
<dbReference type="InterPro" id="IPR014729">
    <property type="entry name" value="Rossmann-like_a/b/a_fold"/>
</dbReference>
<dbReference type="SUPFAM" id="SSF52402">
    <property type="entry name" value="Adenine nucleotide alpha hydrolases-like"/>
    <property type="match status" value="1"/>
</dbReference>
<dbReference type="NCBIfam" id="NF009214">
    <property type="entry name" value="PRK12563.1"/>
    <property type="match status" value="1"/>
</dbReference>
<dbReference type="RefSeq" id="WP_395116880.1">
    <property type="nucleotide sequence ID" value="NZ_CP170721.1"/>
</dbReference>
<evidence type="ECO:0000256" key="6">
    <source>
        <dbReference type="ARBA" id="ARBA00022741"/>
    </source>
</evidence>
<evidence type="ECO:0000256" key="1">
    <source>
        <dbReference type="ARBA" id="ARBA00008885"/>
    </source>
</evidence>
<dbReference type="GO" id="GO:0000103">
    <property type="term" value="P:sulfate assimilation"/>
    <property type="evidence" value="ECO:0007669"/>
    <property type="project" value="InterPro"/>
</dbReference>
<evidence type="ECO:0000256" key="3">
    <source>
        <dbReference type="ARBA" id="ARBA00022004"/>
    </source>
</evidence>
<accession>A0AB74UR85</accession>
<keyword evidence="5 12" id="KW-0548">Nucleotidyltransferase</keyword>
<evidence type="ECO:0000256" key="9">
    <source>
        <dbReference type="ARBA" id="ARBA00031812"/>
    </source>
</evidence>
<dbReference type="GO" id="GO:0005524">
    <property type="term" value="F:ATP binding"/>
    <property type="evidence" value="ECO:0007669"/>
    <property type="project" value="UniProtKB-KW"/>
</dbReference>
<feature type="domain" description="Phosphoadenosine phosphosulphate reductase" evidence="11">
    <location>
        <begin position="36"/>
        <end position="262"/>
    </location>
</feature>
<evidence type="ECO:0000256" key="7">
    <source>
        <dbReference type="ARBA" id="ARBA00022840"/>
    </source>
</evidence>
<dbReference type="AlphaFoldDB" id="A0AB74UR85"/>
<dbReference type="InterPro" id="IPR011784">
    <property type="entry name" value="SO4_adenylTrfase_ssu"/>
</dbReference>
<protein>
    <recommendedName>
        <fullName evidence="3">Sulfate adenylyltransferase subunit 2</fullName>
        <ecNumber evidence="2">2.7.7.4</ecNumber>
    </recommendedName>
    <alternativeName>
        <fullName evidence="8">ATP-sulfurylase small subunit</fullName>
    </alternativeName>
    <alternativeName>
        <fullName evidence="9">Sulfate adenylate transferase</fullName>
    </alternativeName>
</protein>
<keyword evidence="6" id="KW-0547">Nucleotide-binding</keyword>
<comment type="similarity">
    <text evidence="1">Belongs to the PAPS reductase family. CysD subfamily.</text>
</comment>